<keyword evidence="5" id="KW-0411">Iron-sulfur</keyword>
<dbReference type="KEGG" id="adin:H7849_22715"/>
<dbReference type="SMART" id="SM00729">
    <property type="entry name" value="Elp3"/>
    <property type="match status" value="1"/>
</dbReference>
<sequence length="341" mass="38041">MPAASQPTIGRRIKAASRKVRELALVGHALASTRHPVMAQIVPMRRCNLACTYCNEYDDVSKPVPIDEMVRRIDQLARLGTSIITISGGEPLLHPELDQVISRIRHHGRVAGMITNGYLLVPERIQRLNNAGLDHLQISIDNVQPDEISKKSLKVLDKKLQWLSEHANFHININSVVGGGIKNPQDALTIGRRAIELGFTSTIGIIHDGDGQLKPLGGEERSVWNEMRSWKKKNYSQFNQFQEAIANAQPNDWRCRAGSRYLYICEDGLVHYCSQQRGFPGVPLGEYSKADLKREFLTEKTCAPHCTISCVHQISYIDHWRAPQSTTTTPGAAAGLVNIEL</sequence>
<dbReference type="InterPro" id="IPR050377">
    <property type="entry name" value="Radical_SAM_PqqE_MftC-like"/>
</dbReference>
<dbReference type="PANTHER" id="PTHR11228">
    <property type="entry name" value="RADICAL SAM DOMAIN PROTEIN"/>
    <property type="match status" value="1"/>
</dbReference>
<dbReference type="AlphaFoldDB" id="A0A7G8BGZ4"/>
<proteinExistence type="predicted"/>
<dbReference type="Gene3D" id="3.20.20.70">
    <property type="entry name" value="Aldolase class I"/>
    <property type="match status" value="1"/>
</dbReference>
<evidence type="ECO:0000256" key="3">
    <source>
        <dbReference type="ARBA" id="ARBA00022723"/>
    </source>
</evidence>
<keyword evidence="8" id="KW-1185">Reference proteome</keyword>
<dbReference type="RefSeq" id="WP_186742758.1">
    <property type="nucleotide sequence ID" value="NZ_CP060394.1"/>
</dbReference>
<protein>
    <submittedName>
        <fullName evidence="7">Radical SAM protein</fullName>
    </submittedName>
</protein>
<feature type="domain" description="Radical SAM core" evidence="6">
    <location>
        <begin position="33"/>
        <end position="251"/>
    </location>
</feature>
<dbReference type="InterPro" id="IPR007197">
    <property type="entry name" value="rSAM"/>
</dbReference>
<dbReference type="SFLD" id="SFLDS00029">
    <property type="entry name" value="Radical_SAM"/>
    <property type="match status" value="1"/>
</dbReference>
<dbReference type="Proteomes" id="UP000515312">
    <property type="component" value="Chromosome"/>
</dbReference>
<evidence type="ECO:0000313" key="7">
    <source>
        <dbReference type="EMBL" id="QNI31814.1"/>
    </source>
</evidence>
<dbReference type="Pfam" id="PF04055">
    <property type="entry name" value="Radical_SAM"/>
    <property type="match status" value="1"/>
</dbReference>
<organism evidence="7 8">
    <name type="scientific">Alloacidobacterium dinghuense</name>
    <dbReference type="NCBI Taxonomy" id="2763107"/>
    <lineage>
        <taxon>Bacteria</taxon>
        <taxon>Pseudomonadati</taxon>
        <taxon>Acidobacteriota</taxon>
        <taxon>Terriglobia</taxon>
        <taxon>Terriglobales</taxon>
        <taxon>Acidobacteriaceae</taxon>
        <taxon>Alloacidobacterium</taxon>
    </lineage>
</organism>
<accession>A0A7G8BGZ4</accession>
<dbReference type="PANTHER" id="PTHR11228:SF7">
    <property type="entry name" value="PQQA PEPTIDE CYCLASE"/>
    <property type="match status" value="1"/>
</dbReference>
<dbReference type="InterPro" id="IPR013785">
    <property type="entry name" value="Aldolase_TIM"/>
</dbReference>
<evidence type="ECO:0000313" key="8">
    <source>
        <dbReference type="Proteomes" id="UP000515312"/>
    </source>
</evidence>
<gene>
    <name evidence="7" type="ORF">H7849_22715</name>
</gene>
<dbReference type="CDD" id="cd01335">
    <property type="entry name" value="Radical_SAM"/>
    <property type="match status" value="1"/>
</dbReference>
<keyword evidence="2" id="KW-0949">S-adenosyl-L-methionine</keyword>
<evidence type="ECO:0000256" key="2">
    <source>
        <dbReference type="ARBA" id="ARBA00022691"/>
    </source>
</evidence>
<dbReference type="GO" id="GO:0051536">
    <property type="term" value="F:iron-sulfur cluster binding"/>
    <property type="evidence" value="ECO:0007669"/>
    <property type="project" value="UniProtKB-KW"/>
</dbReference>
<dbReference type="GO" id="GO:0003824">
    <property type="term" value="F:catalytic activity"/>
    <property type="evidence" value="ECO:0007669"/>
    <property type="project" value="InterPro"/>
</dbReference>
<dbReference type="InterPro" id="IPR006638">
    <property type="entry name" value="Elp3/MiaA/NifB-like_rSAM"/>
</dbReference>
<name>A0A7G8BGZ4_9BACT</name>
<evidence type="ECO:0000256" key="5">
    <source>
        <dbReference type="ARBA" id="ARBA00023014"/>
    </source>
</evidence>
<keyword evidence="4" id="KW-0408">Iron</keyword>
<dbReference type="SUPFAM" id="SSF102114">
    <property type="entry name" value="Radical SAM enzymes"/>
    <property type="match status" value="1"/>
</dbReference>
<dbReference type="EMBL" id="CP060394">
    <property type="protein sequence ID" value="QNI31814.1"/>
    <property type="molecule type" value="Genomic_DNA"/>
</dbReference>
<evidence type="ECO:0000256" key="4">
    <source>
        <dbReference type="ARBA" id="ARBA00023004"/>
    </source>
</evidence>
<reference evidence="7 8" key="1">
    <citation type="submission" date="2020-08" db="EMBL/GenBank/DDBJ databases">
        <title>Edaphobacter telluris sp. nov. and Acidobacterium dinghuensis sp. nov., two acidobacteria isolated from forest soil.</title>
        <authorList>
            <person name="Fu J."/>
            <person name="Qiu L."/>
        </authorList>
    </citation>
    <scope>NUCLEOTIDE SEQUENCE [LARGE SCALE GENOMIC DNA]</scope>
    <source>
        <strain evidence="7">4Y35</strain>
    </source>
</reference>
<dbReference type="GO" id="GO:0046872">
    <property type="term" value="F:metal ion binding"/>
    <property type="evidence" value="ECO:0007669"/>
    <property type="project" value="UniProtKB-KW"/>
</dbReference>
<keyword evidence="3" id="KW-0479">Metal-binding</keyword>
<comment type="cofactor">
    <cofactor evidence="1">
        <name>[4Fe-4S] cluster</name>
        <dbReference type="ChEBI" id="CHEBI:49883"/>
    </cofactor>
</comment>
<evidence type="ECO:0000256" key="1">
    <source>
        <dbReference type="ARBA" id="ARBA00001966"/>
    </source>
</evidence>
<evidence type="ECO:0000259" key="6">
    <source>
        <dbReference type="PROSITE" id="PS51918"/>
    </source>
</evidence>
<dbReference type="InterPro" id="IPR058240">
    <property type="entry name" value="rSAM_sf"/>
</dbReference>
<dbReference type="SFLD" id="SFLDG01067">
    <property type="entry name" value="SPASM/twitch_domain_containing"/>
    <property type="match status" value="1"/>
</dbReference>
<dbReference type="PROSITE" id="PS51918">
    <property type="entry name" value="RADICAL_SAM"/>
    <property type="match status" value="1"/>
</dbReference>